<evidence type="ECO:0000313" key="3">
    <source>
        <dbReference type="Proteomes" id="UP000823615"/>
    </source>
</evidence>
<accession>A0A9D9H624</accession>
<dbReference type="InterPro" id="IPR036111">
    <property type="entry name" value="Mal/L-sulfo/L-lacto_DH-like_sf"/>
</dbReference>
<evidence type="ECO:0000313" key="2">
    <source>
        <dbReference type="EMBL" id="MBO8436193.1"/>
    </source>
</evidence>
<sequence length="336" mass="36952">MRIPYEKMVSIFSDVLEKHGMSGKDAALSAKLFADASRDGVHSHGADRFPRFIRNIDDGFVDVSKRAVKESSIGLIERWNGQKGAGNINAWVCMQRAVALAKEHTIGVVALHNTNHWMRAGNYGIEAAAENCIALLWTNAMPNMPPWGSKDVLIGNNPIVLAVPHDDTPLVVDIACSMFSYGKLERYKAEGRECPVDGGIDEDGNVSRDPEAILRTRQLLPTGYWKGSGLAIALDLIAASLSGGLTTKEVGLLPIETEVSQVFIAISMDAFPDKDEIERKIDETLRAINQATPLHSGTHVHYPGEGMKREREKSEAEGVFVRDEIWNEIMDLYVKG</sequence>
<dbReference type="InterPro" id="IPR043144">
    <property type="entry name" value="Mal/L-sulf/L-lact_DH-like_ah"/>
</dbReference>
<reference evidence="2" key="1">
    <citation type="submission" date="2020-10" db="EMBL/GenBank/DDBJ databases">
        <authorList>
            <person name="Gilroy R."/>
        </authorList>
    </citation>
    <scope>NUCLEOTIDE SEQUENCE</scope>
    <source>
        <strain evidence="2">7293</strain>
    </source>
</reference>
<dbReference type="EMBL" id="JADIMT010000054">
    <property type="protein sequence ID" value="MBO8436193.1"/>
    <property type="molecule type" value="Genomic_DNA"/>
</dbReference>
<dbReference type="NCBIfam" id="NF009750">
    <property type="entry name" value="PRK13260.1"/>
    <property type="match status" value="1"/>
</dbReference>
<dbReference type="EC" id="1.1.1.130" evidence="2"/>
<dbReference type="SUPFAM" id="SSF89733">
    <property type="entry name" value="L-sulfolactate dehydrogenase-like"/>
    <property type="match status" value="1"/>
</dbReference>
<protein>
    <submittedName>
        <fullName evidence="2">3-dehydro-L-gulonate 2-dehydrogenase</fullName>
        <ecNumber evidence="2">1.1.1.130</ecNumber>
    </submittedName>
</protein>
<dbReference type="Pfam" id="PF02615">
    <property type="entry name" value="Ldh_2"/>
    <property type="match status" value="1"/>
</dbReference>
<dbReference type="Gene3D" id="1.10.1530.10">
    <property type="match status" value="1"/>
</dbReference>
<gene>
    <name evidence="2" type="primary">yiaK</name>
    <name evidence="2" type="ORF">IAA97_04370</name>
</gene>
<dbReference type="AlphaFoldDB" id="A0A9D9H624"/>
<proteinExistence type="predicted"/>
<evidence type="ECO:0000256" key="1">
    <source>
        <dbReference type="ARBA" id="ARBA00023002"/>
    </source>
</evidence>
<reference evidence="2" key="2">
    <citation type="journal article" date="2021" name="PeerJ">
        <title>Extensive microbial diversity within the chicken gut microbiome revealed by metagenomics and culture.</title>
        <authorList>
            <person name="Gilroy R."/>
            <person name="Ravi A."/>
            <person name="Getino M."/>
            <person name="Pursley I."/>
            <person name="Horton D.L."/>
            <person name="Alikhan N.F."/>
            <person name="Baker D."/>
            <person name="Gharbi K."/>
            <person name="Hall N."/>
            <person name="Watson M."/>
            <person name="Adriaenssens E.M."/>
            <person name="Foster-Nyarko E."/>
            <person name="Jarju S."/>
            <person name="Secka A."/>
            <person name="Antonio M."/>
            <person name="Oren A."/>
            <person name="Chaudhuri R.R."/>
            <person name="La Ragione R."/>
            <person name="Hildebrand F."/>
            <person name="Pallen M.J."/>
        </authorList>
    </citation>
    <scope>NUCLEOTIDE SEQUENCE</scope>
    <source>
        <strain evidence="2">7293</strain>
    </source>
</reference>
<dbReference type="PANTHER" id="PTHR11091:SF3">
    <property type="entry name" value="2,3-DIKETO-L-GULONATE REDUCTASE"/>
    <property type="match status" value="1"/>
</dbReference>
<organism evidence="2 3">
    <name type="scientific">Candidatus Ornithospirochaeta stercoripullorum</name>
    <dbReference type="NCBI Taxonomy" id="2840899"/>
    <lineage>
        <taxon>Bacteria</taxon>
        <taxon>Pseudomonadati</taxon>
        <taxon>Spirochaetota</taxon>
        <taxon>Spirochaetia</taxon>
        <taxon>Spirochaetales</taxon>
        <taxon>Spirochaetaceae</taxon>
        <taxon>Spirochaetaceae incertae sedis</taxon>
        <taxon>Candidatus Ornithospirochaeta</taxon>
    </lineage>
</organism>
<comment type="caution">
    <text evidence="2">The sequence shown here is derived from an EMBL/GenBank/DDBJ whole genome shotgun (WGS) entry which is preliminary data.</text>
</comment>
<dbReference type="Proteomes" id="UP000823615">
    <property type="component" value="Unassembled WGS sequence"/>
</dbReference>
<dbReference type="InterPro" id="IPR003767">
    <property type="entry name" value="Malate/L-lactate_DH-like"/>
</dbReference>
<keyword evidence="1 2" id="KW-0560">Oxidoreductase</keyword>
<name>A0A9D9H624_9SPIO</name>
<dbReference type="PANTHER" id="PTHR11091">
    <property type="entry name" value="OXIDOREDUCTASE-RELATED"/>
    <property type="match status" value="1"/>
</dbReference>
<dbReference type="Gene3D" id="3.30.1370.60">
    <property type="entry name" value="Hypothetical oxidoreductase yiak, domain 2"/>
    <property type="match status" value="1"/>
</dbReference>
<dbReference type="GO" id="GO:0047559">
    <property type="term" value="F:3-dehydro-L-gulonate 2-dehydrogenase activity"/>
    <property type="evidence" value="ECO:0007669"/>
    <property type="project" value="UniProtKB-EC"/>
</dbReference>
<dbReference type="InterPro" id="IPR043143">
    <property type="entry name" value="Mal/L-sulf/L-lact_DH-like_NADP"/>
</dbReference>